<dbReference type="Proteomes" id="UP000030302">
    <property type="component" value="Chromosome"/>
</dbReference>
<keyword evidence="5 9" id="KW-0812">Transmembrane</keyword>
<evidence type="ECO:0000313" key="13">
    <source>
        <dbReference type="Proteomes" id="UP000030302"/>
    </source>
</evidence>
<dbReference type="PANTHER" id="PTHR33908:SF3">
    <property type="entry name" value="UNDECAPRENYL PHOSPHATE-ALPHA-4-AMINO-4-DEOXY-L-ARABINOSE ARABINOSYL TRANSFERASE"/>
    <property type="match status" value="1"/>
</dbReference>
<dbReference type="GO" id="GO:0005886">
    <property type="term" value="C:plasma membrane"/>
    <property type="evidence" value="ECO:0007669"/>
    <property type="project" value="UniProtKB-SubCell"/>
</dbReference>
<dbReference type="InterPro" id="IPR040845">
    <property type="entry name" value="Arnt_C"/>
</dbReference>
<dbReference type="Pfam" id="PF13231">
    <property type="entry name" value="PMT_2"/>
    <property type="match status" value="1"/>
</dbReference>
<keyword evidence="7 9" id="KW-0472">Membrane</keyword>
<dbReference type="OrthoDB" id="9775035at2"/>
<keyword evidence="3" id="KW-0328">Glycosyltransferase</keyword>
<protein>
    <submittedName>
        <fullName evidence="12">Polymyxin resistance protein ArnT</fullName>
    </submittedName>
</protein>
<feature type="domain" description="Glycosyltransferase RgtA/B/C/D-like" evidence="10">
    <location>
        <begin position="65"/>
        <end position="228"/>
    </location>
</feature>
<feature type="transmembrane region" description="Helical" evidence="9">
    <location>
        <begin position="114"/>
        <end position="134"/>
    </location>
</feature>
<dbReference type="STRING" id="279058.LT85_2159"/>
<feature type="transmembrane region" description="Helical" evidence="9">
    <location>
        <begin position="347"/>
        <end position="367"/>
    </location>
</feature>
<evidence type="ECO:0000256" key="3">
    <source>
        <dbReference type="ARBA" id="ARBA00022676"/>
    </source>
</evidence>
<feature type="transmembrane region" description="Helical" evidence="9">
    <location>
        <begin position="323"/>
        <end position="340"/>
    </location>
</feature>
<evidence type="ECO:0000259" key="10">
    <source>
        <dbReference type="Pfam" id="PF13231"/>
    </source>
</evidence>
<dbReference type="GO" id="GO:0009103">
    <property type="term" value="P:lipopolysaccharide biosynthetic process"/>
    <property type="evidence" value="ECO:0007669"/>
    <property type="project" value="UniProtKB-ARBA"/>
</dbReference>
<keyword evidence="13" id="KW-1185">Reference proteome</keyword>
<evidence type="ECO:0000256" key="1">
    <source>
        <dbReference type="ARBA" id="ARBA00004651"/>
    </source>
</evidence>
<dbReference type="KEGG" id="care:LT85_2159"/>
<comment type="subcellular location">
    <subcellularLocation>
        <location evidence="1">Cell membrane</location>
        <topology evidence="1">Multi-pass membrane protein</topology>
    </subcellularLocation>
</comment>
<feature type="transmembrane region" description="Helical" evidence="9">
    <location>
        <begin position="213"/>
        <end position="233"/>
    </location>
</feature>
<dbReference type="EMBL" id="CP009962">
    <property type="protein sequence ID" value="AIY41317.1"/>
    <property type="molecule type" value="Genomic_DNA"/>
</dbReference>
<feature type="transmembrane region" description="Helical" evidence="9">
    <location>
        <begin position="168"/>
        <end position="201"/>
    </location>
</feature>
<evidence type="ECO:0000313" key="12">
    <source>
        <dbReference type="EMBL" id="AIY41317.1"/>
    </source>
</evidence>
<dbReference type="AlphaFoldDB" id="A0A0A1FER2"/>
<sequence length="588" mass="64907">MRELHKSKTFVWLLFLLFCIVWCYMLGARTLVPTDEGRYAEMAREMVATGDWITLRLNGIKYFEKPPLQTWMNALTFELFGLGEWQARLWTGLCGLLGVVLVAFTGARVFSARIGFFAALVLGSSFLWAGLGHINTLDMGLSGMMTIALCALLLAQRSDISNSEQRNWMLLCWAGMALSVLSKGLIGLLIPGAVLVLYTLFSRDWSIWKRLHLVLGLILFFVITVPWFVLISLKNPEFPQFFFIHEQFQRFTSKIHNRYGPPYYFVPILILGIVPWLGVLFQSLWNAARESHTVSGFQPKKMLLIWSLFIFVFFSVSDSKLPSYILPIFPALALLIACHLDKASSKAITASALLLLLPAVLGLALSWKIPSLAKDAYSLPLLQAHVPWVFAASVIAFIGAVGALALARRQKEWAIVALAAAGFIGGQLLMYGHDAQGRYSAGIDMVPAINAEMTPQTTLYVVDKYEQSLPFYLRRTMTMVKHMDELEFGLTQEPQLWIPTIEAFVVKWNADAAAGKKDIAIIRPETYKQLAASGVPMRVIAQDPRRVVVANQGIAAAVAPVAPAAAAESPAPEAKAAPAEPAASASTP</sequence>
<accession>A0A0A1FER2</accession>
<proteinExistence type="predicted"/>
<evidence type="ECO:0000256" key="7">
    <source>
        <dbReference type="ARBA" id="ARBA00023136"/>
    </source>
</evidence>
<dbReference type="Pfam" id="PF18583">
    <property type="entry name" value="Arnt_C"/>
    <property type="match status" value="1"/>
</dbReference>
<feature type="transmembrane region" description="Helical" evidence="9">
    <location>
        <begin position="413"/>
        <end position="431"/>
    </location>
</feature>
<dbReference type="InterPro" id="IPR050297">
    <property type="entry name" value="LipidA_mod_glycosyltrf_83"/>
</dbReference>
<feature type="transmembrane region" description="Helical" evidence="9">
    <location>
        <begin position="263"/>
        <end position="281"/>
    </location>
</feature>
<keyword evidence="4" id="KW-0808">Transferase</keyword>
<dbReference type="InterPro" id="IPR038731">
    <property type="entry name" value="RgtA/B/C-like"/>
</dbReference>
<feature type="transmembrane region" description="Helical" evidence="9">
    <location>
        <begin position="89"/>
        <end position="107"/>
    </location>
</feature>
<feature type="region of interest" description="Disordered" evidence="8">
    <location>
        <begin position="567"/>
        <end position="588"/>
    </location>
</feature>
<name>A0A0A1FER2_9BURK</name>
<dbReference type="PANTHER" id="PTHR33908">
    <property type="entry name" value="MANNOSYLTRANSFERASE YKCB-RELATED"/>
    <property type="match status" value="1"/>
</dbReference>
<dbReference type="HOGENOM" id="CLU_019200_0_0_4"/>
<evidence type="ECO:0000256" key="8">
    <source>
        <dbReference type="SAM" id="MobiDB-lite"/>
    </source>
</evidence>
<feature type="domain" description="Aminoarabinose transferase C-terminal" evidence="11">
    <location>
        <begin position="445"/>
        <end position="551"/>
    </location>
</feature>
<keyword evidence="6 9" id="KW-1133">Transmembrane helix</keyword>
<evidence type="ECO:0000256" key="4">
    <source>
        <dbReference type="ARBA" id="ARBA00022679"/>
    </source>
</evidence>
<evidence type="ECO:0000256" key="2">
    <source>
        <dbReference type="ARBA" id="ARBA00022475"/>
    </source>
</evidence>
<keyword evidence="2" id="KW-1003">Cell membrane</keyword>
<evidence type="ECO:0000256" key="6">
    <source>
        <dbReference type="ARBA" id="ARBA00022989"/>
    </source>
</evidence>
<feature type="transmembrane region" description="Helical" evidence="9">
    <location>
        <begin position="302"/>
        <end position="317"/>
    </location>
</feature>
<reference evidence="13" key="1">
    <citation type="journal article" date="2014" name="Soil Biol. Biochem.">
        <title>Structure and function of bacterial communities in ageing soils: Insights from the Mendocino ecological staircase.</title>
        <authorList>
            <person name="Uroz S."/>
            <person name="Tech J.J."/>
            <person name="Sawaya N.A."/>
            <person name="Frey-Klett P."/>
            <person name="Leveau J.H.J."/>
        </authorList>
    </citation>
    <scope>NUCLEOTIDE SEQUENCE [LARGE SCALE GENOMIC DNA]</scope>
    <source>
        <strain evidence="13">Cal35</strain>
    </source>
</reference>
<feature type="transmembrane region" description="Helical" evidence="9">
    <location>
        <begin position="387"/>
        <end position="406"/>
    </location>
</feature>
<dbReference type="GO" id="GO:0010041">
    <property type="term" value="P:response to iron(III) ion"/>
    <property type="evidence" value="ECO:0007669"/>
    <property type="project" value="TreeGrafter"/>
</dbReference>
<evidence type="ECO:0000256" key="9">
    <source>
        <dbReference type="SAM" id="Phobius"/>
    </source>
</evidence>
<evidence type="ECO:0000259" key="11">
    <source>
        <dbReference type="Pfam" id="PF18583"/>
    </source>
</evidence>
<dbReference type="RefSeq" id="WP_038488387.1">
    <property type="nucleotide sequence ID" value="NZ_CP009962.1"/>
</dbReference>
<evidence type="ECO:0000256" key="5">
    <source>
        <dbReference type="ARBA" id="ARBA00022692"/>
    </source>
</evidence>
<organism evidence="12 13">
    <name type="scientific">Collimonas arenae</name>
    <dbReference type="NCBI Taxonomy" id="279058"/>
    <lineage>
        <taxon>Bacteria</taxon>
        <taxon>Pseudomonadati</taxon>
        <taxon>Pseudomonadota</taxon>
        <taxon>Betaproteobacteria</taxon>
        <taxon>Burkholderiales</taxon>
        <taxon>Oxalobacteraceae</taxon>
        <taxon>Collimonas</taxon>
    </lineage>
</organism>
<feature type="transmembrane region" description="Helical" evidence="9">
    <location>
        <begin position="12"/>
        <end position="32"/>
    </location>
</feature>
<dbReference type="GO" id="GO:0016763">
    <property type="term" value="F:pentosyltransferase activity"/>
    <property type="evidence" value="ECO:0007669"/>
    <property type="project" value="TreeGrafter"/>
</dbReference>
<gene>
    <name evidence="12" type="ORF">LT85_2159</name>
</gene>